<dbReference type="Pfam" id="PF07995">
    <property type="entry name" value="GSDH"/>
    <property type="match status" value="1"/>
</dbReference>
<protein>
    <recommendedName>
        <fullName evidence="1">Glucose/Sorbosone dehydrogenase domain-containing protein</fullName>
    </recommendedName>
</protein>
<evidence type="ECO:0000313" key="3">
    <source>
        <dbReference type="Proteomes" id="UP000026961"/>
    </source>
</evidence>
<name>A0A0E0BU15_9ORYZ</name>
<organism evidence="2">
    <name type="scientific">Oryza glumipatula</name>
    <dbReference type="NCBI Taxonomy" id="40148"/>
    <lineage>
        <taxon>Eukaryota</taxon>
        <taxon>Viridiplantae</taxon>
        <taxon>Streptophyta</taxon>
        <taxon>Embryophyta</taxon>
        <taxon>Tracheophyta</taxon>
        <taxon>Spermatophyta</taxon>
        <taxon>Magnoliopsida</taxon>
        <taxon>Liliopsida</taxon>
        <taxon>Poales</taxon>
        <taxon>Poaceae</taxon>
        <taxon>BOP clade</taxon>
        <taxon>Oryzoideae</taxon>
        <taxon>Oryzeae</taxon>
        <taxon>Oryzinae</taxon>
        <taxon>Oryza</taxon>
    </lineage>
</organism>
<keyword evidence="3" id="KW-1185">Reference proteome</keyword>
<dbReference type="Gene3D" id="2.120.10.30">
    <property type="entry name" value="TolB, C-terminal domain"/>
    <property type="match status" value="1"/>
</dbReference>
<reference evidence="2" key="1">
    <citation type="submission" date="2015-04" db="UniProtKB">
        <authorList>
            <consortium name="EnsemblPlants"/>
        </authorList>
    </citation>
    <scope>IDENTIFICATION</scope>
</reference>
<dbReference type="SUPFAM" id="SSF50952">
    <property type="entry name" value="Soluble quinoprotein glucose dehydrogenase"/>
    <property type="match status" value="1"/>
</dbReference>
<dbReference type="EnsemblPlants" id="OGLUM12G17200.1">
    <property type="protein sequence ID" value="OGLUM12G17200.1"/>
    <property type="gene ID" value="OGLUM12G17200"/>
</dbReference>
<dbReference type="STRING" id="40148.A0A0E0BU15"/>
<proteinExistence type="predicted"/>
<dbReference type="AlphaFoldDB" id="A0A0E0BU15"/>
<accession>A0A0E0BU15</accession>
<dbReference type="HOGENOM" id="CLU_1043422_0_0_1"/>
<evidence type="ECO:0000313" key="2">
    <source>
        <dbReference type="EnsemblPlants" id="OGLUM12G17200.1"/>
    </source>
</evidence>
<dbReference type="Proteomes" id="UP000026961">
    <property type="component" value="Chromosome 12"/>
</dbReference>
<dbReference type="InterPro" id="IPR012938">
    <property type="entry name" value="Glc/Sorbosone_DH"/>
</dbReference>
<evidence type="ECO:0000259" key="1">
    <source>
        <dbReference type="Pfam" id="PF07995"/>
    </source>
</evidence>
<feature type="domain" description="Glucose/Sorbosone dehydrogenase" evidence="1">
    <location>
        <begin position="68"/>
        <end position="187"/>
    </location>
</feature>
<reference evidence="2" key="2">
    <citation type="submission" date="2018-05" db="EMBL/GenBank/DDBJ databases">
        <title>OgluRS3 (Oryza glumaepatula Reference Sequence Version 3).</title>
        <authorList>
            <person name="Zhang J."/>
            <person name="Kudrna D."/>
            <person name="Lee S."/>
            <person name="Talag J."/>
            <person name="Welchert J."/>
            <person name="Wing R.A."/>
        </authorList>
    </citation>
    <scope>NUCLEOTIDE SEQUENCE [LARGE SCALE GENOMIC DNA]</scope>
</reference>
<dbReference type="InterPro" id="IPR011041">
    <property type="entry name" value="Quinoprot_gluc/sorb_DH_b-prop"/>
</dbReference>
<dbReference type="Gramene" id="OGLUM12G17200.1">
    <property type="protein sequence ID" value="OGLUM12G17200.1"/>
    <property type="gene ID" value="OGLUM12G17200"/>
</dbReference>
<dbReference type="PANTHER" id="PTHR19328:SF13">
    <property type="entry name" value="HIPL1 PROTEIN"/>
    <property type="match status" value="1"/>
</dbReference>
<dbReference type="InterPro" id="IPR011042">
    <property type="entry name" value="6-blade_b-propeller_TolB-like"/>
</dbReference>
<dbReference type="PANTHER" id="PTHR19328">
    <property type="entry name" value="HEDGEHOG-INTERACTING PROTEIN"/>
    <property type="match status" value="1"/>
</dbReference>
<sequence>MANGFADGLGRHLLFGNDSNVWLDTIPKHGNTLDDDDGKLKAAARTLFLNASDVARQLGADDDGVQIKGIEVHPEFATNGRFFISCVYNNGSSKQFVVVELSAQDSEKMDTIFTEELPQGVQSSGGQIFFKHANNTSYIYIVMGHGVIKSDAGYVDLSSDESSSLGKVFRVEIPETSPKTHQIVAKGIADPKGCNINPDDRRCMFCSLVVDGTAQVRLINIESVRETYTLIFNGSLPEITGGFKYDRASTDPSLERKYASICLALDH</sequence>